<organism evidence="2 3">
    <name type="scientific">Pseudomonas nitroreducens</name>
    <dbReference type="NCBI Taxonomy" id="46680"/>
    <lineage>
        <taxon>Bacteria</taxon>
        <taxon>Pseudomonadati</taxon>
        <taxon>Pseudomonadota</taxon>
        <taxon>Gammaproteobacteria</taxon>
        <taxon>Pseudomonadales</taxon>
        <taxon>Pseudomonadaceae</taxon>
        <taxon>Pseudomonas</taxon>
    </lineage>
</organism>
<evidence type="ECO:0000313" key="3">
    <source>
        <dbReference type="Proteomes" id="UP000501063"/>
    </source>
</evidence>
<feature type="chain" id="PRO_5028814675" evidence="1">
    <location>
        <begin position="22"/>
        <end position="111"/>
    </location>
</feature>
<reference evidence="2 3" key="1">
    <citation type="submission" date="2020-02" db="EMBL/GenBank/DDBJ databases">
        <title>Integrative conjugative elements (ICEs) and plasmids drive adaptation of Pseudomonas nitroreducens strain HBP1 to wastewater environment.</title>
        <authorList>
            <person name="Sentchilo V."/>
            <person name="Carraro N."/>
            <person name="Bertelli C."/>
            <person name="van der Meer J.R."/>
        </authorList>
    </citation>
    <scope>NUCLEOTIDE SEQUENCE [LARGE SCALE GENOMIC DNA]</scope>
    <source>
        <strain evidence="2 3">HBP1</strain>
    </source>
</reference>
<evidence type="ECO:0000256" key="1">
    <source>
        <dbReference type="SAM" id="SignalP"/>
    </source>
</evidence>
<accession>A0A6G6IZC5</accession>
<evidence type="ECO:0000313" key="2">
    <source>
        <dbReference type="EMBL" id="QIE87581.1"/>
    </source>
</evidence>
<dbReference type="KEGG" id="pnt:G5B91_15420"/>
<feature type="signal peptide" evidence="1">
    <location>
        <begin position="1"/>
        <end position="21"/>
    </location>
</feature>
<proteinExistence type="predicted"/>
<dbReference type="RefSeq" id="WP_024767026.1">
    <property type="nucleotide sequence ID" value="NZ_CP049140.1"/>
</dbReference>
<dbReference type="NCBIfam" id="NF041599">
    <property type="entry name" value="reg_PtrA_PA2808"/>
    <property type="match status" value="1"/>
</dbReference>
<dbReference type="Proteomes" id="UP000501063">
    <property type="component" value="Chromosome"/>
</dbReference>
<protein>
    <submittedName>
        <fullName evidence="2">DUF2790 domain-containing protein</fullName>
    </submittedName>
</protein>
<sequence length="111" mass="12096">MQLSRFFLTAALLGTSSLALADGGGDITFARMEQARQQAMQAREGAPSPMQIAEAKQYTYGMNLDIAEVVAVTPMSTDCGVVPVQLRYKDSSGEEQAIEYRTERVACRATR</sequence>
<dbReference type="InterPro" id="IPR021245">
    <property type="entry name" value="DUF2790"/>
</dbReference>
<keyword evidence="1" id="KW-0732">Signal</keyword>
<gene>
    <name evidence="2" type="ORF">G5B91_15420</name>
</gene>
<dbReference type="EMBL" id="CP049140">
    <property type="protein sequence ID" value="QIE87581.1"/>
    <property type="molecule type" value="Genomic_DNA"/>
</dbReference>
<name>A0A6G6IZC5_PSENT</name>
<dbReference type="AlphaFoldDB" id="A0A6G6IZC5"/>
<dbReference type="GeneID" id="300410145"/>
<dbReference type="Gene3D" id="2.30.140.50">
    <property type="entry name" value="Protein of unknown function DUF2790"/>
    <property type="match status" value="1"/>
</dbReference>
<dbReference type="Pfam" id="PF10976">
    <property type="entry name" value="DUF2790"/>
    <property type="match status" value="1"/>
</dbReference>